<feature type="non-terminal residue" evidence="1">
    <location>
        <position position="43"/>
    </location>
</feature>
<sequence>MMAPVMVPALDYQQAPMLAAAVERGELPPLEQRLPPQPMIVEP</sequence>
<organism evidence="1">
    <name type="scientific">marine metagenome</name>
    <dbReference type="NCBI Taxonomy" id="408172"/>
    <lineage>
        <taxon>unclassified sequences</taxon>
        <taxon>metagenomes</taxon>
        <taxon>ecological metagenomes</taxon>
    </lineage>
</organism>
<protein>
    <submittedName>
        <fullName evidence="1">Uncharacterized protein</fullName>
    </submittedName>
</protein>
<accession>A0A383B0Z4</accession>
<dbReference type="EMBL" id="UINC01196473">
    <property type="protein sequence ID" value="SVE13493.1"/>
    <property type="molecule type" value="Genomic_DNA"/>
</dbReference>
<proteinExistence type="predicted"/>
<gene>
    <name evidence="1" type="ORF">METZ01_LOCUS466347</name>
</gene>
<reference evidence="1" key="1">
    <citation type="submission" date="2018-05" db="EMBL/GenBank/DDBJ databases">
        <authorList>
            <person name="Lanie J.A."/>
            <person name="Ng W.-L."/>
            <person name="Kazmierczak K.M."/>
            <person name="Andrzejewski T.M."/>
            <person name="Davidsen T.M."/>
            <person name="Wayne K.J."/>
            <person name="Tettelin H."/>
            <person name="Glass J.I."/>
            <person name="Rusch D."/>
            <person name="Podicherti R."/>
            <person name="Tsui H.-C.T."/>
            <person name="Winkler M.E."/>
        </authorList>
    </citation>
    <scope>NUCLEOTIDE SEQUENCE</scope>
</reference>
<name>A0A383B0Z4_9ZZZZ</name>
<dbReference type="AlphaFoldDB" id="A0A383B0Z4"/>
<evidence type="ECO:0000313" key="1">
    <source>
        <dbReference type="EMBL" id="SVE13493.1"/>
    </source>
</evidence>